<dbReference type="GO" id="GO:0005737">
    <property type="term" value="C:cytoplasm"/>
    <property type="evidence" value="ECO:0007669"/>
    <property type="project" value="TreeGrafter"/>
</dbReference>
<organism evidence="2">
    <name type="scientific">Lysobacter firmicutimachus</name>
    <dbReference type="NCBI Taxonomy" id="1792846"/>
    <lineage>
        <taxon>Bacteria</taxon>
        <taxon>Pseudomonadati</taxon>
        <taxon>Pseudomonadota</taxon>
        <taxon>Gammaproteobacteria</taxon>
        <taxon>Lysobacterales</taxon>
        <taxon>Lysobacteraceae</taxon>
        <taxon>Lysobacter</taxon>
    </lineage>
</organism>
<accession>A0AAU8MRG6</accession>
<dbReference type="Gene3D" id="3.40.50.720">
    <property type="entry name" value="NAD(P)-binding Rossmann-like Domain"/>
    <property type="match status" value="1"/>
</dbReference>
<dbReference type="RefSeq" id="WP_064747092.1">
    <property type="nucleotide sequence ID" value="NZ_CP159925.1"/>
</dbReference>
<dbReference type="InterPro" id="IPR036291">
    <property type="entry name" value="NAD(P)-bd_dom_sf"/>
</dbReference>
<dbReference type="AlphaFoldDB" id="A0AAU8MRG6"/>
<dbReference type="EMBL" id="CP159925">
    <property type="protein sequence ID" value="XCO75051.1"/>
    <property type="molecule type" value="Genomic_DNA"/>
</dbReference>
<sequence length="339" mass="36943">MSAPRRIVVTGATGFLGGALARHLAAARPWDRVLGLGRDAVRGRALQAQGVEFAALDLTDAAAVHRVLRGADIVVHAAALSSPWGRRADFVAANVDASEHVAEACVAHQVRRLVHISTPGIYHDGRPHRNIREDQPLPARAVNDYAATKLIAERRLLARCAAGGVAAIALRPRAIFGPGDSAILPRLADALRRGRLPRLGAEDCEVDLTYVDNAVDAIVLAMDASWRLAGRVYNISNGEPVRIWSVIDRLADALSLPRPQRRLPRPLVLALASAVEAGYRRLRPDREPPLLRYGIELLSVDMTLDIGRARTELGYRPRVGMDEALNRTLAELARKEPRR</sequence>
<evidence type="ECO:0000313" key="2">
    <source>
        <dbReference type="EMBL" id="XCO75051.1"/>
    </source>
</evidence>
<feature type="domain" description="NAD-dependent epimerase/dehydratase" evidence="1">
    <location>
        <begin position="7"/>
        <end position="235"/>
    </location>
</feature>
<name>A0AAU8MRG6_9GAMM</name>
<dbReference type="GO" id="GO:0004029">
    <property type="term" value="F:aldehyde dehydrogenase (NAD+) activity"/>
    <property type="evidence" value="ECO:0007669"/>
    <property type="project" value="TreeGrafter"/>
</dbReference>
<dbReference type="SUPFAM" id="SSF51735">
    <property type="entry name" value="NAD(P)-binding Rossmann-fold domains"/>
    <property type="match status" value="1"/>
</dbReference>
<gene>
    <name evidence="2" type="ORF">ABU614_22360</name>
</gene>
<protein>
    <submittedName>
        <fullName evidence="2">NAD-dependent epimerase/dehydratase family protein</fullName>
    </submittedName>
</protein>
<proteinExistence type="predicted"/>
<dbReference type="PANTHER" id="PTHR48079:SF6">
    <property type="entry name" value="NAD(P)-BINDING DOMAIN-CONTAINING PROTEIN-RELATED"/>
    <property type="match status" value="1"/>
</dbReference>
<dbReference type="InterPro" id="IPR051783">
    <property type="entry name" value="NAD(P)-dependent_oxidoreduct"/>
</dbReference>
<dbReference type="Pfam" id="PF01370">
    <property type="entry name" value="Epimerase"/>
    <property type="match status" value="1"/>
</dbReference>
<reference evidence="2" key="1">
    <citation type="submission" date="2024-06" db="EMBL/GenBank/DDBJ databases">
        <authorList>
            <person name="Li S."/>
        </authorList>
    </citation>
    <scope>NUCLEOTIDE SEQUENCE</scope>
    <source>
        <strain evidence="2">SR10</strain>
    </source>
</reference>
<dbReference type="InterPro" id="IPR001509">
    <property type="entry name" value="Epimerase_deHydtase"/>
</dbReference>
<evidence type="ECO:0000259" key="1">
    <source>
        <dbReference type="Pfam" id="PF01370"/>
    </source>
</evidence>
<dbReference type="PANTHER" id="PTHR48079">
    <property type="entry name" value="PROTEIN YEEZ"/>
    <property type="match status" value="1"/>
</dbReference>